<dbReference type="Pfam" id="PF26309">
    <property type="entry name" value="DUF8082"/>
    <property type="match status" value="1"/>
</dbReference>
<dbReference type="RefSeq" id="WP_027461755.1">
    <property type="nucleotide sequence ID" value="NZ_CP021081.1"/>
</dbReference>
<dbReference type="AlphaFoldDB" id="A0A221SWJ5"/>
<dbReference type="Proteomes" id="UP000259030">
    <property type="component" value="Chromosome"/>
</dbReference>
<reference evidence="2 3" key="1">
    <citation type="submission" date="2017-05" db="EMBL/GenBank/DDBJ databases">
        <title>The complete genome sequence of Deinococcus ficus isolated from the rhizosphere of the Ficus religiosa L. in Taiwan.</title>
        <authorList>
            <person name="Wu K.-M."/>
            <person name="Liao T.-L."/>
            <person name="Liu Y.-M."/>
            <person name="Young C.-C."/>
            <person name="Tsai S.-F."/>
        </authorList>
    </citation>
    <scope>NUCLEOTIDE SEQUENCE [LARGE SCALE GENOMIC DNA]</scope>
    <source>
        <strain evidence="2 3">CC-FR2-10</strain>
    </source>
</reference>
<dbReference type="InterPro" id="IPR058395">
    <property type="entry name" value="DUF8082"/>
</dbReference>
<evidence type="ECO:0000313" key="3">
    <source>
        <dbReference type="Proteomes" id="UP000259030"/>
    </source>
</evidence>
<gene>
    <name evidence="2" type="ORF">DFI_08360</name>
</gene>
<sequence length="134" mass="14720">MSPLTWPDGLTPQTPLPYSMWRVMDAIDGKRDAAAVAAQTGLPEAEVTSVQAQVTRLVQRVTARTQPLTDELEKRVTQCLVSVVGPMASVMIDEVFEDLGDTLTLDDLLSHLRTQLSPAQTEQFTRQLQVQGVT</sequence>
<organism evidence="2 3">
    <name type="scientific">Deinococcus ficus</name>
    <dbReference type="NCBI Taxonomy" id="317577"/>
    <lineage>
        <taxon>Bacteria</taxon>
        <taxon>Thermotogati</taxon>
        <taxon>Deinococcota</taxon>
        <taxon>Deinococci</taxon>
        <taxon>Deinococcales</taxon>
        <taxon>Deinococcaceae</taxon>
        <taxon>Deinococcus</taxon>
    </lineage>
</organism>
<protein>
    <recommendedName>
        <fullName evidence="1">DUF8082 domain-containing protein</fullName>
    </recommendedName>
</protein>
<proteinExistence type="predicted"/>
<evidence type="ECO:0000259" key="1">
    <source>
        <dbReference type="Pfam" id="PF26309"/>
    </source>
</evidence>
<name>A0A221SWJ5_9DEIO</name>
<dbReference type="STRING" id="317577.GCA_000419625_02244"/>
<accession>A0A221SWJ5</accession>
<dbReference type="KEGG" id="dfc:DFI_08360"/>
<feature type="domain" description="DUF8082" evidence="1">
    <location>
        <begin position="74"/>
        <end position="129"/>
    </location>
</feature>
<dbReference type="EMBL" id="CP021081">
    <property type="protein sequence ID" value="ASN81008.1"/>
    <property type="molecule type" value="Genomic_DNA"/>
</dbReference>
<evidence type="ECO:0000313" key="2">
    <source>
        <dbReference type="EMBL" id="ASN81008.1"/>
    </source>
</evidence>
<keyword evidence="3" id="KW-1185">Reference proteome</keyword>